<dbReference type="InterPro" id="IPR024607">
    <property type="entry name" value="Sulfatase_CS"/>
</dbReference>
<dbReference type="PANTHER" id="PTHR42693">
    <property type="entry name" value="ARYLSULFATASE FAMILY MEMBER"/>
    <property type="match status" value="1"/>
</dbReference>
<keyword evidence="3" id="KW-0378">Hydrolase</keyword>
<sequence length="589" mass="65127">MQYLSKISIVLFLLLACPGSGFSQKKAKQPNVILILTDDQGWGDLRSNGNSIVHTPVLDKLAKDGARFDRFYVSPLCAPTRAALLTGRYHLRTGTYWVTNGTETMRAEEVTIAEALKNAGYATGIYGKWHNGAHYPNHPNGQGFDTFFGFCAGHLTNYFDATLEYNRQPVKTKGFITDVLTDSALAFIDKHKNKPFFCYIPYNAPHSPFQVPNKYFNQYKQLGQNDELASVYGMVENIDDNIGRVLNQLTRLGLDTNTIVIFMTDNGPQSYRYNGGMKGKKGSVDEGGVRVPLFIKYPSNIKAGTKVKALTAHIDILPTIMELCGIKTGHALPLDGMSMLPLLNGQTARFDSRSLFTHVTFSDKIEKYSGAVRKANYVLVLQKDEQRLYDLQADPGQKSDIKSAKPQIAKELSSQYDSWYAAVTSNGIKRSAIPVVAKGSPVELPAHEAFLSGALQFKEEKGYAHDWLINWNKTADTASWWELDVKDEGNYQIEVLYTCNKAAIGAALVVEANGGKATQTISRDFVGKTLPSPDRVKRIEAFEKEWARISLGKIKLSKGTVALTLKTPDLPAGAALEVKALVLSHMKHP</sequence>
<gene>
    <name evidence="7" type="ORF">GCM10023189_20430</name>
</gene>
<dbReference type="InterPro" id="IPR000917">
    <property type="entry name" value="Sulfatase_N"/>
</dbReference>
<evidence type="ECO:0000256" key="5">
    <source>
        <dbReference type="SAM" id="SignalP"/>
    </source>
</evidence>
<reference evidence="8" key="1">
    <citation type="journal article" date="2019" name="Int. J. Syst. Evol. Microbiol.">
        <title>The Global Catalogue of Microorganisms (GCM) 10K type strain sequencing project: providing services to taxonomists for standard genome sequencing and annotation.</title>
        <authorList>
            <consortium name="The Broad Institute Genomics Platform"/>
            <consortium name="The Broad Institute Genome Sequencing Center for Infectious Disease"/>
            <person name="Wu L."/>
            <person name="Ma J."/>
        </authorList>
    </citation>
    <scope>NUCLEOTIDE SEQUENCE [LARGE SCALE GENOMIC DNA]</scope>
    <source>
        <strain evidence="8">JCM 17927</strain>
    </source>
</reference>
<evidence type="ECO:0000259" key="6">
    <source>
        <dbReference type="Pfam" id="PF00884"/>
    </source>
</evidence>
<dbReference type="PROSITE" id="PS51257">
    <property type="entry name" value="PROKAR_LIPOPROTEIN"/>
    <property type="match status" value="1"/>
</dbReference>
<comment type="similarity">
    <text evidence="1">Belongs to the sulfatase family.</text>
</comment>
<evidence type="ECO:0000256" key="2">
    <source>
        <dbReference type="ARBA" id="ARBA00022723"/>
    </source>
</evidence>
<dbReference type="Pfam" id="PF00884">
    <property type="entry name" value="Sulfatase"/>
    <property type="match status" value="1"/>
</dbReference>
<evidence type="ECO:0000256" key="4">
    <source>
        <dbReference type="ARBA" id="ARBA00022837"/>
    </source>
</evidence>
<dbReference type="Gene3D" id="3.40.720.10">
    <property type="entry name" value="Alkaline Phosphatase, subunit A"/>
    <property type="match status" value="1"/>
</dbReference>
<feature type="signal peptide" evidence="5">
    <location>
        <begin position="1"/>
        <end position="23"/>
    </location>
</feature>
<keyword evidence="4" id="KW-0106">Calcium</keyword>
<proteinExistence type="inferred from homology"/>
<dbReference type="PROSITE" id="PS00523">
    <property type="entry name" value="SULFATASE_1"/>
    <property type="match status" value="1"/>
</dbReference>
<feature type="chain" id="PRO_5045987294" evidence="5">
    <location>
        <begin position="24"/>
        <end position="589"/>
    </location>
</feature>
<organism evidence="7 8">
    <name type="scientific">Nibrella saemangeumensis</name>
    <dbReference type="NCBI Taxonomy" id="1084526"/>
    <lineage>
        <taxon>Bacteria</taxon>
        <taxon>Pseudomonadati</taxon>
        <taxon>Bacteroidota</taxon>
        <taxon>Cytophagia</taxon>
        <taxon>Cytophagales</taxon>
        <taxon>Spirosomataceae</taxon>
        <taxon>Nibrella</taxon>
    </lineage>
</organism>
<evidence type="ECO:0000256" key="1">
    <source>
        <dbReference type="ARBA" id="ARBA00008779"/>
    </source>
</evidence>
<protein>
    <submittedName>
        <fullName evidence="7">Sulfatase-like hydrolase/transferase</fullName>
    </submittedName>
</protein>
<feature type="domain" description="Sulfatase N-terminal" evidence="6">
    <location>
        <begin position="30"/>
        <end position="326"/>
    </location>
</feature>
<keyword evidence="2" id="KW-0479">Metal-binding</keyword>
<dbReference type="RefSeq" id="WP_345243134.1">
    <property type="nucleotide sequence ID" value="NZ_BAABHD010000024.1"/>
</dbReference>
<name>A0ABP8MTL6_9BACT</name>
<accession>A0ABP8MTL6</accession>
<dbReference type="InterPro" id="IPR050738">
    <property type="entry name" value="Sulfatase"/>
</dbReference>
<comment type="caution">
    <text evidence="7">The sequence shown here is derived from an EMBL/GenBank/DDBJ whole genome shotgun (WGS) entry which is preliminary data.</text>
</comment>
<keyword evidence="8" id="KW-1185">Reference proteome</keyword>
<dbReference type="Proteomes" id="UP001501175">
    <property type="component" value="Unassembled WGS sequence"/>
</dbReference>
<evidence type="ECO:0000313" key="7">
    <source>
        <dbReference type="EMBL" id="GAA4454235.1"/>
    </source>
</evidence>
<dbReference type="SUPFAM" id="SSF53649">
    <property type="entry name" value="Alkaline phosphatase-like"/>
    <property type="match status" value="1"/>
</dbReference>
<dbReference type="EMBL" id="BAABHD010000024">
    <property type="protein sequence ID" value="GAA4454235.1"/>
    <property type="molecule type" value="Genomic_DNA"/>
</dbReference>
<evidence type="ECO:0000256" key="3">
    <source>
        <dbReference type="ARBA" id="ARBA00022801"/>
    </source>
</evidence>
<dbReference type="InterPro" id="IPR017850">
    <property type="entry name" value="Alkaline_phosphatase_core_sf"/>
</dbReference>
<dbReference type="Gene3D" id="2.60.120.260">
    <property type="entry name" value="Galactose-binding domain-like"/>
    <property type="match status" value="1"/>
</dbReference>
<keyword evidence="5" id="KW-0732">Signal</keyword>
<evidence type="ECO:0000313" key="8">
    <source>
        <dbReference type="Proteomes" id="UP001501175"/>
    </source>
</evidence>
<dbReference type="Gene3D" id="3.30.1120.10">
    <property type="match status" value="1"/>
</dbReference>
<dbReference type="CDD" id="cd16146">
    <property type="entry name" value="ARS_like"/>
    <property type="match status" value="1"/>
</dbReference>
<dbReference type="PANTHER" id="PTHR42693:SF53">
    <property type="entry name" value="ENDO-4-O-SULFATASE"/>
    <property type="match status" value="1"/>
</dbReference>